<evidence type="ECO:0000313" key="1">
    <source>
        <dbReference type="EMBL" id="KAJ6034689.1"/>
    </source>
</evidence>
<keyword evidence="2" id="KW-1185">Reference proteome</keyword>
<comment type="caution">
    <text evidence="1">The sequence shown here is derived from an EMBL/GenBank/DDBJ whole genome shotgun (WGS) entry which is preliminary data.</text>
</comment>
<dbReference type="EMBL" id="JAQJZL010000010">
    <property type="protein sequence ID" value="KAJ6034689.1"/>
    <property type="molecule type" value="Genomic_DNA"/>
</dbReference>
<reference evidence="1" key="2">
    <citation type="submission" date="2023-01" db="EMBL/GenBank/DDBJ databases">
        <authorList>
            <person name="Petersen C."/>
        </authorList>
    </citation>
    <scope>NUCLEOTIDE SEQUENCE</scope>
    <source>
        <strain evidence="1">IBT 15450</strain>
    </source>
</reference>
<accession>A0AAD6N602</accession>
<name>A0AAD6N602_PENCN</name>
<sequence>MPCLAPLSGRRLPKIDLTLISPGISDASSRSRLGNGAPITGTAIYLTANLATWGKTWALWTGIVANVPGYTGVTGGWMVEQVMATAPAL</sequence>
<reference evidence="1" key="1">
    <citation type="journal article" date="2023" name="IMA Fungus">
        <title>Comparative genomic study of the Penicillium genus elucidates a diverse pangenome and 15 lateral gene transfer events.</title>
        <authorList>
            <person name="Petersen C."/>
            <person name="Sorensen T."/>
            <person name="Nielsen M.R."/>
            <person name="Sondergaard T.E."/>
            <person name="Sorensen J.L."/>
            <person name="Fitzpatrick D.A."/>
            <person name="Frisvad J.C."/>
            <person name="Nielsen K.L."/>
        </authorList>
    </citation>
    <scope>NUCLEOTIDE SEQUENCE</scope>
    <source>
        <strain evidence="1">IBT 15450</strain>
    </source>
</reference>
<proteinExistence type="predicted"/>
<organism evidence="1 2">
    <name type="scientific">Penicillium canescens</name>
    <dbReference type="NCBI Taxonomy" id="5083"/>
    <lineage>
        <taxon>Eukaryota</taxon>
        <taxon>Fungi</taxon>
        <taxon>Dikarya</taxon>
        <taxon>Ascomycota</taxon>
        <taxon>Pezizomycotina</taxon>
        <taxon>Eurotiomycetes</taxon>
        <taxon>Eurotiomycetidae</taxon>
        <taxon>Eurotiales</taxon>
        <taxon>Aspergillaceae</taxon>
        <taxon>Penicillium</taxon>
    </lineage>
</organism>
<protein>
    <submittedName>
        <fullName evidence="1">Uncharacterized protein</fullName>
    </submittedName>
</protein>
<dbReference type="Proteomes" id="UP001219568">
    <property type="component" value="Unassembled WGS sequence"/>
</dbReference>
<dbReference type="AlphaFoldDB" id="A0AAD6N602"/>
<evidence type="ECO:0000313" key="2">
    <source>
        <dbReference type="Proteomes" id="UP001219568"/>
    </source>
</evidence>
<gene>
    <name evidence="1" type="ORF">N7460_008864</name>
</gene>